<keyword evidence="15" id="KW-1185">Reference proteome</keyword>
<dbReference type="CDD" id="cd15864">
    <property type="entry name" value="SNARE_GS28"/>
    <property type="match status" value="1"/>
</dbReference>
<feature type="chain" id="PRO_5019097127" description="Peptidase M14 domain-containing protein" evidence="12">
    <location>
        <begin position="35"/>
        <end position="1543"/>
    </location>
</feature>
<comment type="caution">
    <text evidence="10">Lacks conserved residue(s) required for the propagation of feature annotation.</text>
</comment>
<dbReference type="SUPFAM" id="SSF53187">
    <property type="entry name" value="Zn-dependent exopeptidases"/>
    <property type="match status" value="3"/>
</dbReference>
<evidence type="ECO:0000256" key="12">
    <source>
        <dbReference type="SAM" id="SignalP"/>
    </source>
</evidence>
<dbReference type="EMBL" id="BFAA01001278">
    <property type="protein sequence ID" value="GCB62936.1"/>
    <property type="molecule type" value="Genomic_DNA"/>
</dbReference>
<feature type="active site" description="Proton donor/acceptor" evidence="10">
    <location>
        <position position="310"/>
    </location>
</feature>
<evidence type="ECO:0000256" key="2">
    <source>
        <dbReference type="ARBA" id="ARBA00005988"/>
    </source>
</evidence>
<feature type="domain" description="Peptidase M14" evidence="13">
    <location>
        <begin position="462"/>
        <end position="752"/>
    </location>
</feature>
<feature type="domain" description="Peptidase M14" evidence="13">
    <location>
        <begin position="40"/>
        <end position="340"/>
    </location>
</feature>
<dbReference type="FunFam" id="3.40.630.10:FF:000020">
    <property type="entry name" value="Carboxypeptidase D"/>
    <property type="match status" value="1"/>
</dbReference>
<dbReference type="GO" id="GO:0005615">
    <property type="term" value="C:extracellular space"/>
    <property type="evidence" value="ECO:0007669"/>
    <property type="project" value="TreeGrafter"/>
</dbReference>
<dbReference type="Pfam" id="PF12352">
    <property type="entry name" value="V-SNARE_C"/>
    <property type="match status" value="1"/>
</dbReference>
<dbReference type="GO" id="GO:0016485">
    <property type="term" value="P:protein processing"/>
    <property type="evidence" value="ECO:0007669"/>
    <property type="project" value="TreeGrafter"/>
</dbReference>
<dbReference type="FunFam" id="3.40.630.10:FF:000043">
    <property type="entry name" value="Carboxypeptidase D"/>
    <property type="match status" value="1"/>
</dbReference>
<evidence type="ECO:0000256" key="8">
    <source>
        <dbReference type="ARBA" id="ARBA00023049"/>
    </source>
</evidence>
<evidence type="ECO:0000256" key="4">
    <source>
        <dbReference type="ARBA" id="ARBA00022670"/>
    </source>
</evidence>
<dbReference type="CDD" id="cd11308">
    <property type="entry name" value="Peptidase_M14NE-CP-C_like"/>
    <property type="match status" value="3"/>
</dbReference>
<keyword evidence="6" id="KW-0378">Hydrolase</keyword>
<dbReference type="PROSITE" id="PS52035">
    <property type="entry name" value="PEPTIDASE_M14"/>
    <property type="match status" value="3"/>
</dbReference>
<dbReference type="GO" id="GO:0006518">
    <property type="term" value="P:peptide metabolic process"/>
    <property type="evidence" value="ECO:0007669"/>
    <property type="project" value="TreeGrafter"/>
</dbReference>
<evidence type="ECO:0000259" key="13">
    <source>
        <dbReference type="PROSITE" id="PS52035"/>
    </source>
</evidence>
<dbReference type="OMA" id="GRELWYM"/>
<dbReference type="SMART" id="SM00631">
    <property type="entry name" value="Zn_pept"/>
    <property type="match status" value="3"/>
</dbReference>
<reference evidence="14 15" key="1">
    <citation type="journal article" date="2018" name="Nat. Ecol. Evol.">
        <title>Shark genomes provide insights into elasmobranch evolution and the origin of vertebrates.</title>
        <authorList>
            <person name="Hara Y"/>
            <person name="Yamaguchi K"/>
            <person name="Onimaru K"/>
            <person name="Kadota M"/>
            <person name="Koyanagi M"/>
            <person name="Keeley SD"/>
            <person name="Tatsumi K"/>
            <person name="Tanaka K"/>
            <person name="Motone F"/>
            <person name="Kageyama Y"/>
            <person name="Nozu R"/>
            <person name="Adachi N"/>
            <person name="Nishimura O"/>
            <person name="Nakagawa R"/>
            <person name="Tanegashima C"/>
            <person name="Kiyatake I"/>
            <person name="Matsumoto R"/>
            <person name="Murakumo K"/>
            <person name="Nishida K"/>
            <person name="Terakita A"/>
            <person name="Kuratani S"/>
            <person name="Sato K"/>
            <person name="Hyodo S Kuraku.S."/>
        </authorList>
    </citation>
    <scope>NUCLEOTIDE SEQUENCE [LARGE SCALE GENOMIC DNA]</scope>
</reference>
<keyword evidence="5" id="KW-0479">Metal-binding</keyword>
<evidence type="ECO:0000256" key="9">
    <source>
        <dbReference type="ARBA" id="ARBA00023180"/>
    </source>
</evidence>
<dbReference type="Gene3D" id="3.40.630.10">
    <property type="entry name" value="Zn peptidases"/>
    <property type="match status" value="3"/>
</dbReference>
<dbReference type="Gene3D" id="2.60.40.1120">
    <property type="entry name" value="Carboxypeptidase-like, regulatory domain"/>
    <property type="match status" value="3"/>
</dbReference>
<feature type="active site" description="Proton donor/acceptor" evidence="10">
    <location>
        <position position="722"/>
    </location>
</feature>
<name>A0A401NPY9_SCYTO</name>
<evidence type="ECO:0000256" key="10">
    <source>
        <dbReference type="PROSITE-ProRule" id="PRU01379"/>
    </source>
</evidence>
<comment type="similarity">
    <text evidence="2 10">Belongs to the peptidase M14 family.</text>
</comment>
<dbReference type="SUPFAM" id="SSF49464">
    <property type="entry name" value="Carboxypeptidase regulatory domain-like"/>
    <property type="match status" value="3"/>
</dbReference>
<dbReference type="CDD" id="cd03868">
    <property type="entry name" value="M14_CPD_I"/>
    <property type="match status" value="1"/>
</dbReference>
<dbReference type="PANTHER" id="PTHR11532:SF73">
    <property type="entry name" value="CARBOXYPEPTIDASE D"/>
    <property type="match status" value="1"/>
</dbReference>
<dbReference type="InterPro" id="IPR000834">
    <property type="entry name" value="Peptidase_M14"/>
</dbReference>
<evidence type="ECO:0000256" key="1">
    <source>
        <dbReference type="ARBA" id="ARBA00001947"/>
    </source>
</evidence>
<dbReference type="PROSITE" id="PS00133">
    <property type="entry name" value="CARBOXYPEPT_ZN_2"/>
    <property type="match status" value="2"/>
</dbReference>
<dbReference type="Pfam" id="PF00246">
    <property type="entry name" value="Peptidase_M14"/>
    <property type="match status" value="3"/>
</dbReference>
<evidence type="ECO:0000256" key="5">
    <source>
        <dbReference type="ARBA" id="ARBA00022723"/>
    </source>
</evidence>
<dbReference type="InterPro" id="IPR057246">
    <property type="entry name" value="CARBOXYPEPT_ZN_1"/>
</dbReference>
<dbReference type="FunFam" id="2.60.40.1120:FF:000006">
    <property type="entry name" value="Carboxypeptidase D"/>
    <property type="match status" value="1"/>
</dbReference>
<dbReference type="PRINTS" id="PR00765">
    <property type="entry name" value="CRBOXYPTASEA"/>
</dbReference>
<dbReference type="GO" id="GO:0008270">
    <property type="term" value="F:zinc ion binding"/>
    <property type="evidence" value="ECO:0007669"/>
    <property type="project" value="InterPro"/>
</dbReference>
<evidence type="ECO:0000313" key="14">
    <source>
        <dbReference type="EMBL" id="GCB62936.1"/>
    </source>
</evidence>
<evidence type="ECO:0000313" key="15">
    <source>
        <dbReference type="Proteomes" id="UP000288216"/>
    </source>
</evidence>
<keyword evidence="4" id="KW-0645">Protease</keyword>
<evidence type="ECO:0000256" key="6">
    <source>
        <dbReference type="ARBA" id="ARBA00022801"/>
    </source>
</evidence>
<dbReference type="Pfam" id="PF13620">
    <property type="entry name" value="CarboxypepD_reg"/>
    <property type="match status" value="3"/>
</dbReference>
<sequence length="1543" mass="172289">MARSGRRRGWCDGARWLPAVTLFCALALWPGCTGALDTSRYYHYEELTELLRAAAAAHGSMARLFSIGQSAENRSLWVMEISTTPGRPSPGKPKFKYVGNMHGDETVSRQVLVYLIQYLLEGYGRDGRVERLLNGTDVYIMPSMNPDGFERSREGDCAGEQGGRSNARNKDLNRCFSDQFEPEAGEEVVEDEDVPEVVAMERWIKENKFVASGNLHGGSVVASYPYDDSRTRTSVGYYSKCPDDEVFKYLAKSYASKHPVMKIGMPNCSNDSSGEIFKDGITNGAKWYDVRGGMQDYNYLQGDCFEITLELTCCKYPPASALHSEWENNRDALLNLMEQVHIGIAGFVIDAVFGSGISNATIVVAGIDHNITTGNFGDFHRLLVPGIYNVTVVAQGYMPVTIFDIEVLEGPATQLNFTLQPLVAADNHTFETTTAFTEFRTHNVSEAEDEHQSKAIEPANFRHHNYADMEILLRKYATDYPAITHLHTVGKSVEQRNLYVMEISDNPGIHEMGEPEFKYIGNMHGNEVVGRELLLNLIEYLCNNYGTDPEVTSLVNKTRIHIMPSMNPDGYEVSTEGDVSGVVGRNNSNNFDLNRNFPDQFFKISDPQQPETSAVMDWLQKIPFVLSANLHGGSLVVNYPYDDDKEGIIVYSKSPDDAIFKQLALSFAKENSPMFEGHPCKDMYPEEYFPQGITNGAHWYNVPGGMQDWNYLHTNCFEVTIELGCVKFPFAKDLPKYWKQNKRSLLQFIKQVHKGMKGFVLDATNRKAIYNATIVVAEVNHPVRSAKDGDYWRLLVPGVYKITASAPGYIPMTRNVTVVEEAVEVNFTLSRVTDDDVNSRDRGTINSSAEPGEEFQQLVRSLSSEEGLKNLISSARVDLSLDRYHDYKDLSEALRGLHSNYPTITNLDSLGQSVEVRQIWALEISDKPGTKEPKEPKIKFVAGVHGNAPVGTELLLAFAEFLCILYGKNQAITKLIEETKIVIVPSVNPDGREISQEGQCMSKVGLTNVNGKDLDTDFIGNSSEQFSEMQPETRGIVKNLILNQGFTLSVVLDGGSLLATYPYDKPVQTDENVPGGVVRGAQWHGHMHSMKDFSVTYGHCPEITVYTGCCNFPHAKDLATIWRDNKKSLLRMLVEVHKGLRGMVTDTAGNPISKVNIILNEGVKVLTSEAGYFHVLLSPGPHHIDALAAGYQHQRKQVFVSSYEAATSLVIVVELDNKLLGLPRELVVTAAGATLSAILVTACIVWCVCSIKSNHQKDGFHRLRQHRDEYEDEIRMMSMGSKKSLLSSKVAAVCVFFPTTPKEKNYISSLPCSCDQTVCLPFINCHLDLRKQARQLENELDLKLVSFSKLCTSYSGATTRDGRRDRYSSDTTPLLNGSSQDRMFETMAVEIEQLLAKLTGVNDKMAEYTSTPGVTSLNAALMHTLQRHRDILQDYTHEFNKTKANFIAIREREDLLGSVRKDIESYKSGSGVNNRRTELFLKEHEHLRNSDRLIEDTISIAMATKENVTSQRGVLKTIQSKVNSLANILFKAILKKSSMLYLG</sequence>
<dbReference type="InterPro" id="IPR008969">
    <property type="entry name" value="CarboxyPept-like_regulatory"/>
</dbReference>
<dbReference type="Proteomes" id="UP000288216">
    <property type="component" value="Unassembled WGS sequence"/>
</dbReference>
<dbReference type="FunFam" id="2.60.40.1120:FF:000005">
    <property type="entry name" value="Carboxypeptidase D"/>
    <property type="match status" value="1"/>
</dbReference>
<dbReference type="PANTHER" id="PTHR11532">
    <property type="entry name" value="PROTEASE M14 CARBOXYPEPTIDASE"/>
    <property type="match status" value="1"/>
</dbReference>
<dbReference type="STRING" id="75743.A0A401NPY9"/>
<dbReference type="GO" id="GO:0004181">
    <property type="term" value="F:metallocarboxypeptidase activity"/>
    <property type="evidence" value="ECO:0007669"/>
    <property type="project" value="InterPro"/>
</dbReference>
<organism evidence="14 15">
    <name type="scientific">Scyliorhinus torazame</name>
    <name type="common">Cloudy catshark</name>
    <name type="synonym">Catulus torazame</name>
    <dbReference type="NCBI Taxonomy" id="75743"/>
    <lineage>
        <taxon>Eukaryota</taxon>
        <taxon>Metazoa</taxon>
        <taxon>Chordata</taxon>
        <taxon>Craniata</taxon>
        <taxon>Vertebrata</taxon>
        <taxon>Chondrichthyes</taxon>
        <taxon>Elasmobranchii</taxon>
        <taxon>Galeomorphii</taxon>
        <taxon>Galeoidea</taxon>
        <taxon>Carcharhiniformes</taxon>
        <taxon>Scyliorhinidae</taxon>
        <taxon>Scyliorhinus</taxon>
    </lineage>
</organism>
<dbReference type="InterPro" id="IPR057247">
    <property type="entry name" value="CARBOXYPEPT_ZN_2"/>
</dbReference>
<gene>
    <name evidence="14" type="ORF">scyTo_0004327</name>
</gene>
<feature type="signal peptide" evidence="12">
    <location>
        <begin position="1"/>
        <end position="34"/>
    </location>
</feature>
<dbReference type="InterPro" id="IPR050753">
    <property type="entry name" value="Peptidase_M14_domain"/>
</dbReference>
<comment type="caution">
    <text evidence="14">The sequence shown here is derived from an EMBL/GenBank/DDBJ whole genome shotgun (WGS) entry which is preliminary data.</text>
</comment>
<dbReference type="FunFam" id="2.60.40.1120:FF:000004">
    <property type="entry name" value="Carboxypeptidase E"/>
    <property type="match status" value="1"/>
</dbReference>
<dbReference type="OrthoDB" id="10249045at2759"/>
<feature type="region of interest" description="Disordered" evidence="11">
    <location>
        <begin position="150"/>
        <end position="169"/>
    </location>
</feature>
<feature type="domain" description="Peptidase M14" evidence="13">
    <location>
        <begin position="883"/>
        <end position="1136"/>
    </location>
</feature>
<keyword evidence="7" id="KW-0862">Zinc</keyword>
<evidence type="ECO:0000256" key="7">
    <source>
        <dbReference type="ARBA" id="ARBA00022833"/>
    </source>
</evidence>
<protein>
    <recommendedName>
        <fullName evidence="13">Peptidase M14 domain-containing protein</fullName>
    </recommendedName>
</protein>
<keyword evidence="8" id="KW-0482">Metalloprotease</keyword>
<evidence type="ECO:0000256" key="11">
    <source>
        <dbReference type="SAM" id="MobiDB-lite"/>
    </source>
</evidence>
<comment type="cofactor">
    <cofactor evidence="1">
        <name>Zn(2+)</name>
        <dbReference type="ChEBI" id="CHEBI:29105"/>
    </cofactor>
</comment>
<dbReference type="FunFam" id="3.40.630.10:FF:000026">
    <property type="entry name" value="Carboxypeptidase D"/>
    <property type="match status" value="1"/>
</dbReference>
<keyword evidence="12" id="KW-0732">Signal</keyword>
<keyword evidence="3" id="KW-0121">Carboxypeptidase</keyword>
<keyword evidence="9" id="KW-0325">Glycoprotein</keyword>
<accession>A0A401NPY9</accession>
<evidence type="ECO:0000256" key="3">
    <source>
        <dbReference type="ARBA" id="ARBA00022645"/>
    </source>
</evidence>
<dbReference type="PROSITE" id="PS00132">
    <property type="entry name" value="CARBOXYPEPT_ZN_1"/>
    <property type="match status" value="2"/>
</dbReference>
<proteinExistence type="inferred from homology"/>